<dbReference type="AlphaFoldDB" id="A0A399QNT8"/>
<sequence>MYDPLEGSHTAPKFAAPDPGDAAAWYEKHLGFRTAVFDDGNYAIVRRGKLALHLWKCADRAIAENTACYTEIACVEHLDLLHAEWLEASTYGDFVPGRIEAEPKDQPGHGMREFHLWDPAGNLIGFGASIEKKG</sequence>
<proteinExistence type="predicted"/>
<dbReference type="Proteomes" id="UP000265431">
    <property type="component" value="Unassembled WGS sequence"/>
</dbReference>
<dbReference type="Gene3D" id="3.10.180.10">
    <property type="entry name" value="2,3-Dihydroxybiphenyl 1,2-Dioxygenase, domain 1"/>
    <property type="match status" value="1"/>
</dbReference>
<evidence type="ECO:0000313" key="2">
    <source>
        <dbReference type="Proteomes" id="UP000265431"/>
    </source>
</evidence>
<accession>A0A399QNT8</accession>
<dbReference type="EMBL" id="QWGB01000014">
    <property type="protein sequence ID" value="RIJ20526.1"/>
    <property type="molecule type" value="Genomic_DNA"/>
</dbReference>
<reference evidence="1 2" key="1">
    <citation type="submission" date="2018-08" db="EMBL/GenBank/DDBJ databases">
        <title>Henriciella mobilis sp. nov., isolated from seawater.</title>
        <authorList>
            <person name="Cheng H."/>
            <person name="Wu Y.-H."/>
            <person name="Xu X.-W."/>
            <person name="Guo L.-L."/>
        </authorList>
    </citation>
    <scope>NUCLEOTIDE SEQUENCE [LARGE SCALE GENOMIC DNA]</scope>
    <source>
        <strain evidence="1 2">CCUG66934</strain>
    </source>
</reference>
<evidence type="ECO:0000313" key="1">
    <source>
        <dbReference type="EMBL" id="RIJ20526.1"/>
    </source>
</evidence>
<dbReference type="InterPro" id="IPR029068">
    <property type="entry name" value="Glyas_Bleomycin-R_OHBP_Dase"/>
</dbReference>
<keyword evidence="2" id="KW-1185">Reference proteome</keyword>
<gene>
    <name evidence="1" type="ORF">D1224_15550</name>
</gene>
<dbReference type="SUPFAM" id="SSF54593">
    <property type="entry name" value="Glyoxalase/Bleomycin resistance protein/Dihydroxybiphenyl dioxygenase"/>
    <property type="match status" value="1"/>
</dbReference>
<name>A0A399QNT8_9PROT</name>
<organism evidence="1 2">
    <name type="scientific">Henriciella barbarensis</name>
    <dbReference type="NCBI Taxonomy" id="86342"/>
    <lineage>
        <taxon>Bacteria</taxon>
        <taxon>Pseudomonadati</taxon>
        <taxon>Pseudomonadota</taxon>
        <taxon>Alphaproteobacteria</taxon>
        <taxon>Hyphomonadales</taxon>
        <taxon>Hyphomonadaceae</taxon>
        <taxon>Henriciella</taxon>
    </lineage>
</organism>
<comment type="caution">
    <text evidence="1">The sequence shown here is derived from an EMBL/GenBank/DDBJ whole genome shotgun (WGS) entry which is preliminary data.</text>
</comment>
<protein>
    <submittedName>
        <fullName evidence="1">VOC family protein</fullName>
    </submittedName>
</protein>
<dbReference type="OrthoDB" id="9791602at2"/>
<dbReference type="RefSeq" id="WP_119380842.1">
    <property type="nucleotide sequence ID" value="NZ_QWGB01000014.1"/>
</dbReference>